<dbReference type="RefSeq" id="WP_270681089.1">
    <property type="nucleotide sequence ID" value="NZ_JAQFWP010000087.1"/>
</dbReference>
<sequence>MSRISPRPVAVVLGALALTGLAASPAAAAQGFVDGTISAEGQSCSWTDGVTSDQAPTPLTVDRTTINTSGTGNLSCDGDTTAALNNDPGVTFDDAAGTLTVDVLDISVSVLGITCRYEGTGVSAQRDGDTRTYTTSTEIPLAEGGFLCPDPASVTASLSFR</sequence>
<comment type="caution">
    <text evidence="2">The sequence shown here is derived from an EMBL/GenBank/DDBJ whole genome shotgun (WGS) entry which is preliminary data.</text>
</comment>
<feature type="chain" id="PRO_5047216109" evidence="1">
    <location>
        <begin position="29"/>
        <end position="161"/>
    </location>
</feature>
<name>A0ABT4TUV5_9ACTN</name>
<protein>
    <submittedName>
        <fullName evidence="2">Uncharacterized protein</fullName>
    </submittedName>
</protein>
<organism evidence="2 3">
    <name type="scientific">Nocardiopsis suaedae</name>
    <dbReference type="NCBI Taxonomy" id="3018444"/>
    <lineage>
        <taxon>Bacteria</taxon>
        <taxon>Bacillati</taxon>
        <taxon>Actinomycetota</taxon>
        <taxon>Actinomycetes</taxon>
        <taxon>Streptosporangiales</taxon>
        <taxon>Nocardiopsidaceae</taxon>
        <taxon>Nocardiopsis</taxon>
    </lineage>
</organism>
<evidence type="ECO:0000256" key="1">
    <source>
        <dbReference type="SAM" id="SignalP"/>
    </source>
</evidence>
<dbReference type="Proteomes" id="UP001165685">
    <property type="component" value="Unassembled WGS sequence"/>
</dbReference>
<proteinExistence type="predicted"/>
<feature type="signal peptide" evidence="1">
    <location>
        <begin position="1"/>
        <end position="28"/>
    </location>
</feature>
<gene>
    <name evidence="2" type="ORF">O4U47_28565</name>
</gene>
<reference evidence="2" key="1">
    <citation type="submission" date="2023-01" db="EMBL/GenBank/DDBJ databases">
        <title>Draft genome sequence of Nocardiopsis sp. LSu2-4 isolated from halophytes.</title>
        <authorList>
            <person name="Duangmal K."/>
            <person name="Chantavorakit T."/>
        </authorList>
    </citation>
    <scope>NUCLEOTIDE SEQUENCE</scope>
    <source>
        <strain evidence="2">LSu2-4</strain>
    </source>
</reference>
<dbReference type="EMBL" id="JAQFWP010000087">
    <property type="protein sequence ID" value="MDA2808495.1"/>
    <property type="molecule type" value="Genomic_DNA"/>
</dbReference>
<keyword evidence="1" id="KW-0732">Signal</keyword>
<evidence type="ECO:0000313" key="3">
    <source>
        <dbReference type="Proteomes" id="UP001165685"/>
    </source>
</evidence>
<evidence type="ECO:0000313" key="2">
    <source>
        <dbReference type="EMBL" id="MDA2808495.1"/>
    </source>
</evidence>
<accession>A0ABT4TUV5</accession>
<keyword evidence="3" id="KW-1185">Reference proteome</keyword>